<gene>
    <name evidence="2" type="ORF">SDJN03_21374</name>
</gene>
<dbReference type="AlphaFoldDB" id="A0AAV6MIC6"/>
<feature type="non-terminal residue" evidence="2">
    <location>
        <position position="1"/>
    </location>
</feature>
<name>A0AAV6MIC6_9ROSI</name>
<organism evidence="2 3">
    <name type="scientific">Cucurbita argyrosperma subsp. sororia</name>
    <dbReference type="NCBI Taxonomy" id="37648"/>
    <lineage>
        <taxon>Eukaryota</taxon>
        <taxon>Viridiplantae</taxon>
        <taxon>Streptophyta</taxon>
        <taxon>Embryophyta</taxon>
        <taxon>Tracheophyta</taxon>
        <taxon>Spermatophyta</taxon>
        <taxon>Magnoliopsida</taxon>
        <taxon>eudicotyledons</taxon>
        <taxon>Gunneridae</taxon>
        <taxon>Pentapetalae</taxon>
        <taxon>rosids</taxon>
        <taxon>fabids</taxon>
        <taxon>Cucurbitales</taxon>
        <taxon>Cucurbitaceae</taxon>
        <taxon>Cucurbiteae</taxon>
        <taxon>Cucurbita</taxon>
    </lineage>
</organism>
<comment type="caution">
    <text evidence="2">The sequence shown here is derived from an EMBL/GenBank/DDBJ whole genome shotgun (WGS) entry which is preliminary data.</text>
</comment>
<sequence>MTKVQSHALPVAAAGAIATCRVAEVATSEKHSERVGPVKGEEIGAPREEFRNGSGPGAYLSGRRWGQASQVAVTRFVHVDSANRRVSDEEEYKVQFDCREGEEEEKDGEELEAKPHNGI</sequence>
<dbReference type="EMBL" id="JAGKQH010000014">
    <property type="protein sequence ID" value="KAG6581372.1"/>
    <property type="molecule type" value="Genomic_DNA"/>
</dbReference>
<proteinExistence type="predicted"/>
<feature type="compositionally biased region" description="Basic and acidic residues" evidence="1">
    <location>
        <begin position="27"/>
        <end position="51"/>
    </location>
</feature>
<dbReference type="Proteomes" id="UP000685013">
    <property type="component" value="Chromosome 14"/>
</dbReference>
<accession>A0AAV6MIC6</accession>
<reference evidence="2 3" key="1">
    <citation type="journal article" date="2021" name="Hortic Res">
        <title>The domestication of Cucurbita argyrosperma as revealed by the genome of its wild relative.</title>
        <authorList>
            <person name="Barrera-Redondo J."/>
            <person name="Sanchez-de la Vega G."/>
            <person name="Aguirre-Liguori J.A."/>
            <person name="Castellanos-Morales G."/>
            <person name="Gutierrez-Guerrero Y.T."/>
            <person name="Aguirre-Dugua X."/>
            <person name="Aguirre-Planter E."/>
            <person name="Tenaillon M.I."/>
            <person name="Lira-Saade R."/>
            <person name="Eguiarte L.E."/>
        </authorList>
    </citation>
    <scope>NUCLEOTIDE SEQUENCE [LARGE SCALE GENOMIC DNA]</scope>
    <source>
        <strain evidence="2">JBR-2021</strain>
    </source>
</reference>
<protein>
    <recommendedName>
        <fullName evidence="4">Secreted protein</fullName>
    </recommendedName>
</protein>
<feature type="compositionally biased region" description="Basic and acidic residues" evidence="1">
    <location>
        <begin position="90"/>
        <end position="99"/>
    </location>
</feature>
<feature type="region of interest" description="Disordered" evidence="1">
    <location>
        <begin position="26"/>
        <end position="56"/>
    </location>
</feature>
<evidence type="ECO:0000313" key="3">
    <source>
        <dbReference type="Proteomes" id="UP000685013"/>
    </source>
</evidence>
<evidence type="ECO:0008006" key="4">
    <source>
        <dbReference type="Google" id="ProtNLM"/>
    </source>
</evidence>
<evidence type="ECO:0000256" key="1">
    <source>
        <dbReference type="SAM" id="MobiDB-lite"/>
    </source>
</evidence>
<evidence type="ECO:0000313" key="2">
    <source>
        <dbReference type="EMBL" id="KAG6581372.1"/>
    </source>
</evidence>
<feature type="compositionally biased region" description="Acidic residues" evidence="1">
    <location>
        <begin position="100"/>
        <end position="110"/>
    </location>
</feature>
<feature type="region of interest" description="Disordered" evidence="1">
    <location>
        <begin position="90"/>
        <end position="119"/>
    </location>
</feature>
<keyword evidence="3" id="KW-1185">Reference proteome</keyword>